<organism evidence="14 15">
    <name type="scientific">Vibrio galatheae</name>
    <dbReference type="NCBI Taxonomy" id="579748"/>
    <lineage>
        <taxon>Bacteria</taxon>
        <taxon>Pseudomonadati</taxon>
        <taxon>Pseudomonadota</taxon>
        <taxon>Gammaproteobacteria</taxon>
        <taxon>Vibrionales</taxon>
        <taxon>Vibrionaceae</taxon>
        <taxon>Vibrio</taxon>
    </lineage>
</organism>
<comment type="pathway">
    <text evidence="2 12">Bacterial outer membrane biogenesis; LPS core biosynthesis.</text>
</comment>
<evidence type="ECO:0000256" key="8">
    <source>
        <dbReference type="ARBA" id="ARBA00031445"/>
    </source>
</evidence>
<keyword evidence="12" id="KW-0448">Lipopolysaccharide biosynthesis</keyword>
<dbReference type="AlphaFoldDB" id="A0A0F4NMR1"/>
<evidence type="ECO:0000256" key="2">
    <source>
        <dbReference type="ARBA" id="ARBA00004713"/>
    </source>
</evidence>
<dbReference type="InterPro" id="IPR038107">
    <property type="entry name" value="Glycos_transf_N_sf"/>
</dbReference>
<dbReference type="RefSeq" id="WP_045954606.1">
    <property type="nucleotide sequence ID" value="NZ_JXXV01000011.1"/>
</dbReference>
<dbReference type="GO" id="GO:0009244">
    <property type="term" value="P:lipopolysaccharide core region biosynthetic process"/>
    <property type="evidence" value="ECO:0007669"/>
    <property type="project" value="UniProtKB-UniRule"/>
</dbReference>
<keyword evidence="6 12" id="KW-0808">Transferase</keyword>
<dbReference type="UniPathway" id="UPA00958"/>
<dbReference type="Gene3D" id="3.40.50.2000">
    <property type="entry name" value="Glycogen Phosphorylase B"/>
    <property type="match status" value="1"/>
</dbReference>
<dbReference type="InterPro" id="IPR039901">
    <property type="entry name" value="Kdotransferase"/>
</dbReference>
<feature type="site" description="Transition state stabilizer" evidence="11">
    <location>
        <position position="131"/>
    </location>
</feature>
<comment type="similarity">
    <text evidence="3">Belongs to the glycosyltransferase group 1 family. Glycosyltransferase 30 subfamily.</text>
</comment>
<feature type="site" description="Transition state stabilizer" evidence="11">
    <location>
        <position position="209"/>
    </location>
</feature>
<sequence>MLARFFYSLLLTLLAPLLLYSLYKKKQGKPSVGQRWKEHFGFTPSIPNCHQPIWIHAASVGETIAVTPLIKQLKSRHPEVKIVLTTTTSTGAEQAERLGDLVTHRYTPVDFSFAINKFIRIIKPAQLLIVETELWPNTLNAVSKANIPITLLNARLSAKSYRGYKKVMPLFTPMAKQLSTVLCQYDDDATRFAKLGVAREKLIVAGSIKFDISITETVVEQGNRLREQLGNDRPIWIAASTHDGEDQQLLSVHRQLLSSISEALLILVPRHPERFAHVTKLAQELGFSTVSRSSGNAINRDTQVYVGDTMGEMLTLMQASDVCFMGGSLIGKKVGGHNLLEPAALGIPTLTGPSYYNFTDITHALVAANACKITHDEADIVTQLTVWLTDKQQRTACGQQALSVVNKNTGAIKRSLAQIALD</sequence>
<evidence type="ECO:0000256" key="10">
    <source>
        <dbReference type="PIRSR" id="PIRSR639901-1"/>
    </source>
</evidence>
<evidence type="ECO:0000256" key="11">
    <source>
        <dbReference type="PIRSR" id="PIRSR639901-2"/>
    </source>
</evidence>
<keyword evidence="15" id="KW-1185">Reference proteome</keyword>
<dbReference type="FunFam" id="3.40.50.2000:FF:000032">
    <property type="entry name" value="3-deoxy-D-manno-octulosonic acid transferase"/>
    <property type="match status" value="1"/>
</dbReference>
<evidence type="ECO:0000256" key="12">
    <source>
        <dbReference type="RuleBase" id="RU365103"/>
    </source>
</evidence>
<keyword evidence="7" id="KW-0812">Transmembrane</keyword>
<keyword evidence="12" id="KW-0472">Membrane</keyword>
<comment type="function">
    <text evidence="12">Involved in lipopolysaccharide (LPS) biosynthesis. Catalyzes the transfer of 3-deoxy-D-manno-octulosonate (Kdo) residue(s) from CMP-Kdo to lipid IV(A), the tetraacyldisaccharide-1,4'-bisphosphate precursor of lipid A.</text>
</comment>
<comment type="catalytic activity">
    <reaction evidence="9 12">
        <text>lipid IVA (E. coli) + CMP-3-deoxy-beta-D-manno-octulosonate = alpha-Kdo-(2-&gt;6)-lipid IVA (E. coli) + CMP + H(+)</text>
        <dbReference type="Rhea" id="RHEA:28066"/>
        <dbReference type="ChEBI" id="CHEBI:15378"/>
        <dbReference type="ChEBI" id="CHEBI:58603"/>
        <dbReference type="ChEBI" id="CHEBI:60364"/>
        <dbReference type="ChEBI" id="CHEBI:60377"/>
        <dbReference type="ChEBI" id="CHEBI:85987"/>
        <dbReference type="EC" id="2.4.99.12"/>
    </reaction>
</comment>
<dbReference type="Gene3D" id="3.40.50.11720">
    <property type="entry name" value="3-Deoxy-D-manno-octulosonic-acid transferase, N-terminal domain"/>
    <property type="match status" value="1"/>
</dbReference>
<proteinExistence type="inferred from homology"/>
<evidence type="ECO:0000259" key="13">
    <source>
        <dbReference type="Pfam" id="PF04413"/>
    </source>
</evidence>
<dbReference type="PATRIC" id="fig|579748.3.peg.998"/>
<dbReference type="Proteomes" id="UP000033673">
    <property type="component" value="Unassembled WGS sequence"/>
</dbReference>
<keyword evidence="7" id="KW-0735">Signal-anchor</keyword>
<dbReference type="PANTHER" id="PTHR42755">
    <property type="entry name" value="3-DEOXY-MANNO-OCTULOSONATE CYTIDYLYLTRANSFERASE"/>
    <property type="match status" value="1"/>
</dbReference>
<protein>
    <recommendedName>
        <fullName evidence="5 12">3-deoxy-D-manno-octulosonic acid transferase</fullName>
        <shortName evidence="12">Kdo transferase</shortName>
        <ecNumber evidence="4 12">2.4.99.12</ecNumber>
    </recommendedName>
    <alternativeName>
        <fullName evidence="8 12">Lipid IV(A) 3-deoxy-D-manno-octulosonic acid transferase</fullName>
    </alternativeName>
</protein>
<evidence type="ECO:0000256" key="3">
    <source>
        <dbReference type="ARBA" id="ARBA00006380"/>
    </source>
</evidence>
<dbReference type="NCBIfam" id="NF004388">
    <property type="entry name" value="PRK05749.1-4"/>
    <property type="match status" value="1"/>
</dbReference>
<evidence type="ECO:0000256" key="6">
    <source>
        <dbReference type="ARBA" id="ARBA00022679"/>
    </source>
</evidence>
<dbReference type="Pfam" id="PF04413">
    <property type="entry name" value="Glycos_transf_N"/>
    <property type="match status" value="1"/>
</dbReference>
<gene>
    <name evidence="14" type="ORF">TW81_04885</name>
</gene>
<name>A0A0F4NMR1_9VIBR</name>
<accession>A0A0F4NMR1</accession>
<comment type="subcellular location">
    <subcellularLocation>
        <location evidence="1">Cell inner membrane</location>
        <topology evidence="1">Single-pass membrane protein</topology>
        <orientation evidence="1">Cytoplasmic side</orientation>
    </subcellularLocation>
    <subcellularLocation>
        <location evidence="12">Cell membrane</location>
    </subcellularLocation>
</comment>
<dbReference type="InterPro" id="IPR007507">
    <property type="entry name" value="Glycos_transf_N"/>
</dbReference>
<dbReference type="FunFam" id="3.40.50.11720:FF:000001">
    <property type="entry name" value="3-deoxy-D-manno-octulosonic acid transferase"/>
    <property type="match status" value="1"/>
</dbReference>
<dbReference type="OrthoDB" id="9789797at2"/>
<dbReference type="STRING" id="579748.TW81_04885"/>
<dbReference type="EMBL" id="JXXV01000011">
    <property type="protein sequence ID" value="KJY84139.1"/>
    <property type="molecule type" value="Genomic_DNA"/>
</dbReference>
<evidence type="ECO:0000256" key="1">
    <source>
        <dbReference type="ARBA" id="ARBA00004388"/>
    </source>
</evidence>
<dbReference type="GO" id="GO:0009245">
    <property type="term" value="P:lipid A biosynthetic process"/>
    <property type="evidence" value="ECO:0007669"/>
    <property type="project" value="TreeGrafter"/>
</dbReference>
<feature type="active site" description="Proton acceptor" evidence="10">
    <location>
        <position position="62"/>
    </location>
</feature>
<dbReference type="GO" id="GO:0005886">
    <property type="term" value="C:plasma membrane"/>
    <property type="evidence" value="ECO:0007669"/>
    <property type="project" value="UniProtKB-SubCell"/>
</dbReference>
<reference evidence="14 15" key="1">
    <citation type="journal article" date="2015" name="BMC Genomics">
        <title>Genome mining reveals unlocked bioactive potential of marine Gram-negative bacteria.</title>
        <authorList>
            <person name="Machado H."/>
            <person name="Sonnenschein E.C."/>
            <person name="Melchiorsen J."/>
            <person name="Gram L."/>
        </authorList>
    </citation>
    <scope>NUCLEOTIDE SEQUENCE [LARGE SCALE GENOMIC DNA]</scope>
    <source>
        <strain evidence="14 15">S2757</strain>
    </source>
</reference>
<comment type="caution">
    <text evidence="14">The sequence shown here is derived from an EMBL/GenBank/DDBJ whole genome shotgun (WGS) entry which is preliminary data.</text>
</comment>
<dbReference type="PANTHER" id="PTHR42755:SF1">
    <property type="entry name" value="3-DEOXY-D-MANNO-OCTULOSONIC ACID TRANSFERASE, MITOCHONDRIAL-RELATED"/>
    <property type="match status" value="1"/>
</dbReference>
<evidence type="ECO:0000256" key="4">
    <source>
        <dbReference type="ARBA" id="ARBA00012621"/>
    </source>
</evidence>
<dbReference type="SUPFAM" id="SSF53756">
    <property type="entry name" value="UDP-Glycosyltransferase/glycogen phosphorylase"/>
    <property type="match status" value="1"/>
</dbReference>
<keyword evidence="12" id="KW-1003">Cell membrane</keyword>
<evidence type="ECO:0000313" key="15">
    <source>
        <dbReference type="Proteomes" id="UP000033673"/>
    </source>
</evidence>
<evidence type="ECO:0000256" key="5">
    <source>
        <dbReference type="ARBA" id="ARBA00019077"/>
    </source>
</evidence>
<evidence type="ECO:0000256" key="9">
    <source>
        <dbReference type="ARBA" id="ARBA00049183"/>
    </source>
</evidence>
<dbReference type="EC" id="2.4.99.12" evidence="4 12"/>
<evidence type="ECO:0000313" key="14">
    <source>
        <dbReference type="EMBL" id="KJY84139.1"/>
    </source>
</evidence>
<evidence type="ECO:0000256" key="7">
    <source>
        <dbReference type="ARBA" id="ARBA00022968"/>
    </source>
</evidence>
<dbReference type="GO" id="GO:0043842">
    <property type="term" value="F:Kdo transferase activity"/>
    <property type="evidence" value="ECO:0007669"/>
    <property type="project" value="UniProtKB-EC"/>
</dbReference>
<feature type="domain" description="3-deoxy-D-manno-octulosonic-acid transferase N-terminal" evidence="13">
    <location>
        <begin position="34"/>
        <end position="212"/>
    </location>
</feature>